<accession>A0A1G9VWC0</accession>
<evidence type="ECO:0000313" key="2">
    <source>
        <dbReference type="EMBL" id="SDM76155.1"/>
    </source>
</evidence>
<dbReference type="InterPro" id="IPR029058">
    <property type="entry name" value="AB_hydrolase_fold"/>
</dbReference>
<reference evidence="2 3" key="1">
    <citation type="submission" date="2016-10" db="EMBL/GenBank/DDBJ databases">
        <authorList>
            <person name="de Groot N.N."/>
        </authorList>
    </citation>
    <scope>NUCLEOTIDE SEQUENCE [LARGE SCALE GENOMIC DNA]</scope>
    <source>
        <strain evidence="3">EB21,IBRC-M 10013,KCTC 4048</strain>
    </source>
</reference>
<protein>
    <recommendedName>
        <fullName evidence="1">AB hydrolase-1 domain-containing protein</fullName>
    </recommendedName>
</protein>
<evidence type="ECO:0000259" key="1">
    <source>
        <dbReference type="Pfam" id="PF12697"/>
    </source>
</evidence>
<dbReference type="InterPro" id="IPR053145">
    <property type="entry name" value="AB_hydrolase_Est10"/>
</dbReference>
<dbReference type="SUPFAM" id="SSF53474">
    <property type="entry name" value="alpha/beta-Hydrolases"/>
    <property type="match status" value="1"/>
</dbReference>
<feature type="domain" description="AB hydrolase-1" evidence="1">
    <location>
        <begin position="156"/>
        <end position="394"/>
    </location>
</feature>
<dbReference type="PANTHER" id="PTHR43265:SF1">
    <property type="entry name" value="ESTERASE ESTD"/>
    <property type="match status" value="1"/>
</dbReference>
<proteinExistence type="predicted"/>
<evidence type="ECO:0000313" key="3">
    <source>
        <dbReference type="Proteomes" id="UP000199370"/>
    </source>
</evidence>
<dbReference type="Gene3D" id="3.40.50.1820">
    <property type="entry name" value="alpha/beta hydrolase"/>
    <property type="match status" value="1"/>
</dbReference>
<dbReference type="RefSeq" id="WP_089732468.1">
    <property type="nucleotide sequence ID" value="NZ_FNIA01000007.1"/>
</dbReference>
<dbReference type="OrthoDB" id="203477at2157"/>
<sequence length="429" mass="46252">MTDTSDATGAAREFADRFLDRAFSDAEALLTDEGRDAVVEAFPEEFRDDSMTAADAFEEYWWGLHGQYGEPEAIADLTVEDGDARVTLAFENGTETAHLAIAEEGVADLRFDPEYEPPAYADDSAFAERTVTVDAGDVDLDGILTVPTGEGPFPGVVLVHGAGIHDSDGTAENSKILRDLAWGLASEGVATLRYEKRLADHEVPDEEFTLDRVVVDDAVAAAERLAAAEVDGDSVFVAGHSQGGMAAPRIVERHGDLAGGVVLDGRADSALDPDGLDFMRYEFDVEGDIDDEARAEIAEAEATYRRLADGEFDDDETIMGKPGVWHRSVGEYDPSGTASDLDVPTFVLKTCGADHDSQPELADFFHRGFEAWRDAPLPAGSRVERYEDVDHYFQPVSTPTGFLSLYFGGNVAGAVVADLAGWLLDTARI</sequence>
<dbReference type="Proteomes" id="UP000199370">
    <property type="component" value="Unassembled WGS sequence"/>
</dbReference>
<dbReference type="EMBL" id="FNIA01000007">
    <property type="protein sequence ID" value="SDM76155.1"/>
    <property type="molecule type" value="Genomic_DNA"/>
</dbReference>
<dbReference type="AlphaFoldDB" id="A0A1G9VWC0"/>
<dbReference type="PANTHER" id="PTHR43265">
    <property type="entry name" value="ESTERASE ESTD"/>
    <property type="match status" value="1"/>
</dbReference>
<dbReference type="STRING" id="996166.SAMN05192554_10722"/>
<name>A0A1G9VWC0_9EURY</name>
<keyword evidence="3" id="KW-1185">Reference proteome</keyword>
<dbReference type="GO" id="GO:0052689">
    <property type="term" value="F:carboxylic ester hydrolase activity"/>
    <property type="evidence" value="ECO:0007669"/>
    <property type="project" value="TreeGrafter"/>
</dbReference>
<dbReference type="Pfam" id="PF12697">
    <property type="entry name" value="Abhydrolase_6"/>
    <property type="match status" value="1"/>
</dbReference>
<dbReference type="InterPro" id="IPR000073">
    <property type="entry name" value="AB_hydrolase_1"/>
</dbReference>
<gene>
    <name evidence="2" type="ORF">SAMN05192554_10722</name>
</gene>
<organism evidence="2 3">
    <name type="scientific">Haloarchaeobius iranensis</name>
    <dbReference type="NCBI Taxonomy" id="996166"/>
    <lineage>
        <taxon>Archaea</taxon>
        <taxon>Methanobacteriati</taxon>
        <taxon>Methanobacteriota</taxon>
        <taxon>Stenosarchaea group</taxon>
        <taxon>Halobacteria</taxon>
        <taxon>Halobacteriales</taxon>
        <taxon>Halorubellaceae</taxon>
        <taxon>Haloarchaeobius</taxon>
    </lineage>
</organism>